<dbReference type="Pfam" id="PF01485">
    <property type="entry name" value="IBR"/>
    <property type="match status" value="2"/>
</dbReference>
<dbReference type="Gene3D" id="1.20.120.1750">
    <property type="match status" value="1"/>
</dbReference>
<evidence type="ECO:0000256" key="7">
    <source>
        <dbReference type="ARBA" id="ARBA00022723"/>
    </source>
</evidence>
<evidence type="ECO:0000256" key="4">
    <source>
        <dbReference type="ARBA" id="ARBA00005884"/>
    </source>
</evidence>
<evidence type="ECO:0000256" key="9">
    <source>
        <dbReference type="ARBA" id="ARBA00022771"/>
    </source>
</evidence>
<keyword evidence="9 12" id="KW-0863">Zinc-finger</keyword>
<dbReference type="InterPro" id="IPR031127">
    <property type="entry name" value="E3_UB_ligase_RBR"/>
</dbReference>
<keyword evidence="7" id="KW-0479">Metal-binding</keyword>
<dbReference type="SUPFAM" id="SSF57850">
    <property type="entry name" value="RING/U-box"/>
    <property type="match status" value="3"/>
</dbReference>
<proteinExistence type="inferred from homology"/>
<dbReference type="InterPro" id="IPR044066">
    <property type="entry name" value="TRIAD_supradom"/>
</dbReference>
<evidence type="ECO:0000256" key="5">
    <source>
        <dbReference type="ARBA" id="ARBA00012251"/>
    </source>
</evidence>
<keyword evidence="10" id="KW-0833">Ubl conjugation pathway</keyword>
<dbReference type="CDD" id="cd22584">
    <property type="entry name" value="Rcat_RBR_unk"/>
    <property type="match status" value="1"/>
</dbReference>
<comment type="similarity">
    <text evidence="4">Belongs to the RBR family. Ariadne subfamily.</text>
</comment>
<dbReference type="Proteomes" id="UP000325081">
    <property type="component" value="Unassembled WGS sequence"/>
</dbReference>
<dbReference type="EC" id="2.3.2.31" evidence="5"/>
<comment type="function">
    <text evidence="3">Might act as an E3 ubiquitin-protein ligase, or as part of E3 complex, which accepts ubiquitin from specific E2 ubiquitin-conjugating enzymes and then transfers it to substrates.</text>
</comment>
<evidence type="ECO:0000256" key="3">
    <source>
        <dbReference type="ARBA" id="ARBA00003976"/>
    </source>
</evidence>
<evidence type="ECO:0000256" key="1">
    <source>
        <dbReference type="ARBA" id="ARBA00001798"/>
    </source>
</evidence>
<keyword evidence="17" id="KW-1185">Reference proteome</keyword>
<dbReference type="InterPro" id="IPR001841">
    <property type="entry name" value="Znf_RING"/>
</dbReference>
<comment type="caution">
    <text evidence="16">The sequence shown here is derived from an EMBL/GenBank/DDBJ whole genome shotgun (WGS) entry which is preliminary data.</text>
</comment>
<dbReference type="AlphaFoldDB" id="A0A5A7PEJ3"/>
<organism evidence="16 17">
    <name type="scientific">Striga asiatica</name>
    <name type="common">Asiatic witchweed</name>
    <name type="synonym">Buchnera asiatica</name>
    <dbReference type="NCBI Taxonomy" id="4170"/>
    <lineage>
        <taxon>Eukaryota</taxon>
        <taxon>Viridiplantae</taxon>
        <taxon>Streptophyta</taxon>
        <taxon>Embryophyta</taxon>
        <taxon>Tracheophyta</taxon>
        <taxon>Spermatophyta</taxon>
        <taxon>Magnoliopsida</taxon>
        <taxon>eudicotyledons</taxon>
        <taxon>Gunneridae</taxon>
        <taxon>Pentapetalae</taxon>
        <taxon>asterids</taxon>
        <taxon>lamiids</taxon>
        <taxon>Lamiales</taxon>
        <taxon>Orobanchaceae</taxon>
        <taxon>Buchnereae</taxon>
        <taxon>Striga</taxon>
    </lineage>
</organism>
<evidence type="ECO:0000256" key="13">
    <source>
        <dbReference type="SAM" id="Phobius"/>
    </source>
</evidence>
<evidence type="ECO:0000256" key="11">
    <source>
        <dbReference type="ARBA" id="ARBA00022833"/>
    </source>
</evidence>
<protein>
    <recommendedName>
        <fullName evidence="5">RBR-type E3 ubiquitin transferase</fullName>
        <ecNumber evidence="5">2.3.2.31</ecNumber>
    </recommendedName>
</protein>
<dbReference type="GO" id="GO:0016567">
    <property type="term" value="P:protein ubiquitination"/>
    <property type="evidence" value="ECO:0007669"/>
    <property type="project" value="UniProtKB-UniPathway"/>
</dbReference>
<evidence type="ECO:0000256" key="12">
    <source>
        <dbReference type="PROSITE-ProRule" id="PRU00175"/>
    </source>
</evidence>
<feature type="domain" description="RING-type" evidence="14">
    <location>
        <begin position="143"/>
        <end position="191"/>
    </location>
</feature>
<feature type="domain" description="RING-type" evidence="15">
    <location>
        <begin position="139"/>
        <end position="355"/>
    </location>
</feature>
<reference evidence="17" key="1">
    <citation type="journal article" date="2019" name="Curr. Biol.">
        <title>Genome Sequence of Striga asiatica Provides Insight into the Evolution of Plant Parasitism.</title>
        <authorList>
            <person name="Yoshida S."/>
            <person name="Kim S."/>
            <person name="Wafula E.K."/>
            <person name="Tanskanen J."/>
            <person name="Kim Y.M."/>
            <person name="Honaas L."/>
            <person name="Yang Z."/>
            <person name="Spallek T."/>
            <person name="Conn C.E."/>
            <person name="Ichihashi Y."/>
            <person name="Cheong K."/>
            <person name="Cui S."/>
            <person name="Der J.P."/>
            <person name="Gundlach H."/>
            <person name="Jiao Y."/>
            <person name="Hori C."/>
            <person name="Ishida J.K."/>
            <person name="Kasahara H."/>
            <person name="Kiba T."/>
            <person name="Kim M.S."/>
            <person name="Koo N."/>
            <person name="Laohavisit A."/>
            <person name="Lee Y.H."/>
            <person name="Lumba S."/>
            <person name="McCourt P."/>
            <person name="Mortimer J.C."/>
            <person name="Mutuku J.M."/>
            <person name="Nomura T."/>
            <person name="Sasaki-Sekimoto Y."/>
            <person name="Seto Y."/>
            <person name="Wang Y."/>
            <person name="Wakatake T."/>
            <person name="Sakakibara H."/>
            <person name="Demura T."/>
            <person name="Yamaguchi S."/>
            <person name="Yoneyama K."/>
            <person name="Manabe R.I."/>
            <person name="Nelson D.C."/>
            <person name="Schulman A.H."/>
            <person name="Timko M.P."/>
            <person name="dePamphilis C.W."/>
            <person name="Choi D."/>
            <person name="Shirasu K."/>
        </authorList>
    </citation>
    <scope>NUCLEOTIDE SEQUENCE [LARGE SCALE GENOMIC DNA]</scope>
    <source>
        <strain evidence="17">cv. UVA1</strain>
    </source>
</reference>
<comment type="catalytic activity">
    <reaction evidence="1">
        <text>[E2 ubiquitin-conjugating enzyme]-S-ubiquitinyl-L-cysteine + [acceptor protein]-L-lysine = [E2 ubiquitin-conjugating enzyme]-L-cysteine + [acceptor protein]-N(6)-ubiquitinyl-L-lysine.</text>
        <dbReference type="EC" id="2.3.2.31"/>
    </reaction>
</comment>
<dbReference type="PROSITE" id="PS50089">
    <property type="entry name" value="ZF_RING_2"/>
    <property type="match status" value="1"/>
</dbReference>
<sequence length="355" mass="41237">MVSVVTRPFSTFRWPLALKFPVSLRIPAQFGALITVYHQLSRFFRSESGASVISFVLKSASIFIAMTLPAWVLLCLDRRKRRSESIVPVAEVNHESPERMGFGPRDDDDETHFQEILLSSIFTPETPPHNPDQEPENPPQILCEICLEDKDSWQMFENEGCPHTFCYPCTSRHISTKIQEQAHHITCPAPNCKSVLTYDTCKFMIPNDTLVKWDRLLCISLIPEPHKLYCPFRDCSALLIYDSLEVIEQIRCLVCRRVFCGECRVPWHSEFSCREFQKLCKGKNKDNNKILKVLAKKKNWQKCPKCKMYVEKSEGCVHITCRCSYEFCYRCGGKWGESHGKCVTRRRWIPYLSNY</sequence>
<evidence type="ECO:0000256" key="6">
    <source>
        <dbReference type="ARBA" id="ARBA00022679"/>
    </source>
</evidence>
<dbReference type="InterPro" id="IPR013083">
    <property type="entry name" value="Znf_RING/FYVE/PHD"/>
</dbReference>
<dbReference type="FunFam" id="3.30.40.10:FF:000230">
    <property type="entry name" value="RBR-type E3 ubiquitin transferase"/>
    <property type="match status" value="1"/>
</dbReference>
<accession>A0A5A7PEJ3</accession>
<gene>
    <name evidence="16" type="ORF">STAS_07131</name>
</gene>
<evidence type="ECO:0000256" key="10">
    <source>
        <dbReference type="ARBA" id="ARBA00022786"/>
    </source>
</evidence>
<evidence type="ECO:0000256" key="8">
    <source>
        <dbReference type="ARBA" id="ARBA00022737"/>
    </source>
</evidence>
<evidence type="ECO:0000259" key="15">
    <source>
        <dbReference type="PROSITE" id="PS51873"/>
    </source>
</evidence>
<evidence type="ECO:0000259" key="14">
    <source>
        <dbReference type="PROSITE" id="PS50089"/>
    </source>
</evidence>
<keyword evidence="8" id="KW-0677">Repeat</keyword>
<dbReference type="PANTHER" id="PTHR11685">
    <property type="entry name" value="RBR FAMILY RING FINGER AND IBR DOMAIN-CONTAINING"/>
    <property type="match status" value="1"/>
</dbReference>
<comment type="cofactor">
    <cofactor evidence="2">
        <name>Zn(2+)</name>
        <dbReference type="ChEBI" id="CHEBI:29105"/>
    </cofactor>
</comment>
<dbReference type="UniPathway" id="UPA00143"/>
<evidence type="ECO:0000313" key="17">
    <source>
        <dbReference type="Proteomes" id="UP000325081"/>
    </source>
</evidence>
<evidence type="ECO:0000313" key="16">
    <source>
        <dbReference type="EMBL" id="GER31151.1"/>
    </source>
</evidence>
<dbReference type="InterPro" id="IPR002867">
    <property type="entry name" value="IBR_dom"/>
</dbReference>
<keyword evidence="13" id="KW-0472">Membrane</keyword>
<dbReference type="SMART" id="SM00647">
    <property type="entry name" value="IBR"/>
    <property type="match status" value="2"/>
</dbReference>
<dbReference type="OrthoDB" id="10009520at2759"/>
<keyword evidence="13" id="KW-0812">Transmembrane</keyword>
<dbReference type="GO" id="GO:0008270">
    <property type="term" value="F:zinc ion binding"/>
    <property type="evidence" value="ECO:0007669"/>
    <property type="project" value="UniProtKB-KW"/>
</dbReference>
<dbReference type="Gene3D" id="3.30.40.10">
    <property type="entry name" value="Zinc/RING finger domain, C3HC4 (zinc finger)"/>
    <property type="match status" value="1"/>
</dbReference>
<name>A0A5A7PEJ3_STRAF</name>
<feature type="transmembrane region" description="Helical" evidence="13">
    <location>
        <begin position="52"/>
        <end position="76"/>
    </location>
</feature>
<evidence type="ECO:0000256" key="2">
    <source>
        <dbReference type="ARBA" id="ARBA00001947"/>
    </source>
</evidence>
<keyword evidence="13" id="KW-1133">Transmembrane helix</keyword>
<dbReference type="EMBL" id="BKCP01004428">
    <property type="protein sequence ID" value="GER31151.1"/>
    <property type="molecule type" value="Genomic_DNA"/>
</dbReference>
<keyword evidence="11" id="KW-0862">Zinc</keyword>
<dbReference type="PROSITE" id="PS51873">
    <property type="entry name" value="TRIAD"/>
    <property type="match status" value="1"/>
</dbReference>
<dbReference type="GO" id="GO:0061630">
    <property type="term" value="F:ubiquitin protein ligase activity"/>
    <property type="evidence" value="ECO:0007669"/>
    <property type="project" value="UniProtKB-EC"/>
</dbReference>
<keyword evidence="6" id="KW-0808">Transferase</keyword>